<dbReference type="AlphaFoldDB" id="A0A8H9M2T9"/>
<dbReference type="Proteomes" id="UP000622604">
    <property type="component" value="Unassembled WGS sequence"/>
</dbReference>
<name>A0A8H9M2T9_9ALTE</name>
<reference evidence="1" key="1">
    <citation type="journal article" date="2014" name="Int. J. Syst. Evol. Microbiol.">
        <title>Complete genome sequence of Corynebacterium casei LMG S-19264T (=DSM 44701T), isolated from a smear-ripened cheese.</title>
        <authorList>
            <consortium name="US DOE Joint Genome Institute (JGI-PGF)"/>
            <person name="Walter F."/>
            <person name="Albersmeier A."/>
            <person name="Kalinowski J."/>
            <person name="Ruckert C."/>
        </authorList>
    </citation>
    <scope>NUCLEOTIDE SEQUENCE</scope>
    <source>
        <strain evidence="1">KCTC 32337</strain>
    </source>
</reference>
<comment type="caution">
    <text evidence="1">The sequence shown here is derived from an EMBL/GenBank/DDBJ whole genome shotgun (WGS) entry which is preliminary data.</text>
</comment>
<protein>
    <submittedName>
        <fullName evidence="1">Uncharacterized protein</fullName>
    </submittedName>
</protein>
<accession>A0A8H9M2T9</accession>
<reference evidence="1" key="2">
    <citation type="submission" date="2020-09" db="EMBL/GenBank/DDBJ databases">
        <authorList>
            <person name="Sun Q."/>
            <person name="Kim S."/>
        </authorList>
    </citation>
    <scope>NUCLEOTIDE SEQUENCE</scope>
    <source>
        <strain evidence="1">KCTC 32337</strain>
    </source>
</reference>
<evidence type="ECO:0000313" key="1">
    <source>
        <dbReference type="EMBL" id="GGZ84500.1"/>
    </source>
</evidence>
<proteinExistence type="predicted"/>
<evidence type="ECO:0000313" key="2">
    <source>
        <dbReference type="Proteomes" id="UP000622604"/>
    </source>
</evidence>
<gene>
    <name evidence="1" type="ORF">GCM10011274_47430</name>
</gene>
<sequence length="53" mass="6294">MYIAIKFLMSWITKGNIEEFNERDAITTIKKLELKRQQLKSEGNGEHRKVWGN</sequence>
<dbReference type="EMBL" id="BMZC01000030">
    <property type="protein sequence ID" value="GGZ84500.1"/>
    <property type="molecule type" value="Genomic_DNA"/>
</dbReference>
<organism evidence="1 2">
    <name type="scientific">Paraglaciecola chathamensis</name>
    <dbReference type="NCBI Taxonomy" id="368405"/>
    <lineage>
        <taxon>Bacteria</taxon>
        <taxon>Pseudomonadati</taxon>
        <taxon>Pseudomonadota</taxon>
        <taxon>Gammaproteobacteria</taxon>
        <taxon>Alteromonadales</taxon>
        <taxon>Alteromonadaceae</taxon>
        <taxon>Paraglaciecola</taxon>
    </lineage>
</organism>